<keyword evidence="2" id="KW-1185">Reference proteome</keyword>
<protein>
    <submittedName>
        <fullName evidence="1">Uncharacterized protein</fullName>
    </submittedName>
</protein>
<reference evidence="1 2" key="1">
    <citation type="submission" date="2019-05" db="EMBL/GenBank/DDBJ databases">
        <title>Another draft genome of Portunus trituberculatus and its Hox gene families provides insights of decapod evolution.</title>
        <authorList>
            <person name="Jeong J.-H."/>
            <person name="Song I."/>
            <person name="Kim S."/>
            <person name="Choi T."/>
            <person name="Kim D."/>
            <person name="Ryu S."/>
            <person name="Kim W."/>
        </authorList>
    </citation>
    <scope>NUCLEOTIDE SEQUENCE [LARGE SCALE GENOMIC DNA]</scope>
    <source>
        <tissue evidence="1">Muscle</tissue>
    </source>
</reference>
<gene>
    <name evidence="1" type="ORF">E2C01_092301</name>
</gene>
<evidence type="ECO:0000313" key="2">
    <source>
        <dbReference type="Proteomes" id="UP000324222"/>
    </source>
</evidence>
<accession>A0A5B7JRD2</accession>
<organism evidence="1 2">
    <name type="scientific">Portunus trituberculatus</name>
    <name type="common">Swimming crab</name>
    <name type="synonym">Neptunus trituberculatus</name>
    <dbReference type="NCBI Taxonomy" id="210409"/>
    <lineage>
        <taxon>Eukaryota</taxon>
        <taxon>Metazoa</taxon>
        <taxon>Ecdysozoa</taxon>
        <taxon>Arthropoda</taxon>
        <taxon>Crustacea</taxon>
        <taxon>Multicrustacea</taxon>
        <taxon>Malacostraca</taxon>
        <taxon>Eumalacostraca</taxon>
        <taxon>Eucarida</taxon>
        <taxon>Decapoda</taxon>
        <taxon>Pleocyemata</taxon>
        <taxon>Brachyura</taxon>
        <taxon>Eubrachyura</taxon>
        <taxon>Portunoidea</taxon>
        <taxon>Portunidae</taxon>
        <taxon>Portuninae</taxon>
        <taxon>Portunus</taxon>
    </lineage>
</organism>
<evidence type="ECO:0000313" key="1">
    <source>
        <dbReference type="EMBL" id="MPC97013.1"/>
    </source>
</evidence>
<dbReference type="EMBL" id="VSRR010108257">
    <property type="protein sequence ID" value="MPC97013.1"/>
    <property type="molecule type" value="Genomic_DNA"/>
</dbReference>
<dbReference type="Proteomes" id="UP000324222">
    <property type="component" value="Unassembled WGS sequence"/>
</dbReference>
<dbReference type="AlphaFoldDB" id="A0A5B7JRD2"/>
<name>A0A5B7JRD2_PORTR</name>
<sequence length="67" mass="7461">MYMVGKEQLKRAVVGVKEVMVTKAWRREMMQGLASLWPSLGHSPLSSLPHITYSCALPGVEENFVNA</sequence>
<comment type="caution">
    <text evidence="1">The sequence shown here is derived from an EMBL/GenBank/DDBJ whole genome shotgun (WGS) entry which is preliminary data.</text>
</comment>
<proteinExistence type="predicted"/>